<dbReference type="GO" id="GO:0106435">
    <property type="term" value="F:carboxylesterase activity"/>
    <property type="evidence" value="ECO:0007669"/>
    <property type="project" value="UniProtKB-EC"/>
</dbReference>
<organism evidence="2 3">
    <name type="scientific">Blattamonas nauphoetae</name>
    <dbReference type="NCBI Taxonomy" id="2049346"/>
    <lineage>
        <taxon>Eukaryota</taxon>
        <taxon>Metamonada</taxon>
        <taxon>Preaxostyla</taxon>
        <taxon>Oxymonadida</taxon>
        <taxon>Blattamonas</taxon>
    </lineage>
</organism>
<dbReference type="PRINTS" id="PR00111">
    <property type="entry name" value="ABHYDROLASE"/>
</dbReference>
<dbReference type="InterPro" id="IPR029058">
    <property type="entry name" value="AB_hydrolase_fold"/>
</dbReference>
<evidence type="ECO:0000259" key="1">
    <source>
        <dbReference type="Pfam" id="PF00561"/>
    </source>
</evidence>
<dbReference type="InterPro" id="IPR050471">
    <property type="entry name" value="AB_hydrolase"/>
</dbReference>
<dbReference type="InterPro" id="IPR000073">
    <property type="entry name" value="AB_hydrolase_1"/>
</dbReference>
<feature type="domain" description="AB hydrolase-1" evidence="1">
    <location>
        <begin position="73"/>
        <end position="313"/>
    </location>
</feature>
<comment type="caution">
    <text evidence="2">The sequence shown here is derived from an EMBL/GenBank/DDBJ whole genome shotgun (WGS) entry which is preliminary data.</text>
</comment>
<reference evidence="2 3" key="1">
    <citation type="journal article" date="2022" name="bioRxiv">
        <title>Genomics of Preaxostyla Flagellates Illuminates Evolutionary Transitions and the Path Towards Mitochondrial Loss.</title>
        <authorList>
            <person name="Novak L.V.F."/>
            <person name="Treitli S.C."/>
            <person name="Pyrih J."/>
            <person name="Halakuc P."/>
            <person name="Pipaliya S.V."/>
            <person name="Vacek V."/>
            <person name="Brzon O."/>
            <person name="Soukal P."/>
            <person name="Eme L."/>
            <person name="Dacks J.B."/>
            <person name="Karnkowska A."/>
            <person name="Elias M."/>
            <person name="Hampl V."/>
        </authorList>
    </citation>
    <scope>NUCLEOTIDE SEQUENCE [LARGE SCALE GENOMIC DNA]</scope>
    <source>
        <strain evidence="2">NAU3</strain>
        <tissue evidence="2">Gut</tissue>
    </source>
</reference>
<dbReference type="EC" id="3.1.1.1" evidence="2"/>
<dbReference type="Gene3D" id="3.40.50.1820">
    <property type="entry name" value="alpha/beta hydrolase"/>
    <property type="match status" value="1"/>
</dbReference>
<evidence type="ECO:0000313" key="2">
    <source>
        <dbReference type="EMBL" id="KAK2956910.1"/>
    </source>
</evidence>
<evidence type="ECO:0000313" key="3">
    <source>
        <dbReference type="Proteomes" id="UP001281761"/>
    </source>
</evidence>
<accession>A0ABQ9XZK1</accession>
<dbReference type="PANTHER" id="PTHR43433:SF5">
    <property type="entry name" value="AB HYDROLASE-1 DOMAIN-CONTAINING PROTEIN"/>
    <property type="match status" value="1"/>
</dbReference>
<dbReference type="SUPFAM" id="SSF53474">
    <property type="entry name" value="alpha/beta-Hydrolases"/>
    <property type="match status" value="1"/>
</dbReference>
<protein>
    <submittedName>
        <fullName evidence="2">Soluble epoxide hydrolase</fullName>
        <ecNumber evidence="2">3.1.1.1</ecNumber>
    </submittedName>
</protein>
<dbReference type="PANTHER" id="PTHR43433">
    <property type="entry name" value="HYDROLASE, ALPHA/BETA FOLD FAMILY PROTEIN"/>
    <property type="match status" value="1"/>
</dbReference>
<name>A0ABQ9XZK1_9EUKA</name>
<dbReference type="Pfam" id="PF00561">
    <property type="entry name" value="Abhydrolase_1"/>
    <property type="match status" value="1"/>
</dbReference>
<gene>
    <name evidence="2" type="ORF">BLNAU_8187</name>
</gene>
<dbReference type="Proteomes" id="UP001281761">
    <property type="component" value="Unassembled WGS sequence"/>
</dbReference>
<proteinExistence type="predicted"/>
<keyword evidence="2" id="KW-0378">Hydrolase</keyword>
<sequence length="328" mass="37225">MNTETEIIMSEQIVVTEEQIIETPALRYLQKQGLELEYATRQFEQLNQCGYFTTEEKGFRLYYETYGHGPVKVVLIDGWGGHLDDYRHFLLQLIENPELEVLIFDLRGVGFSTSPVKAFTTPMYARDIAGLLKHLGWTRVNIYGASLGGMIALEFYCLFPELVESAVFVSTTAGPYVPSPLVVKSFFSIVAQKDQERVKELGGALMLSDHFLDTYQEKYGMTGREYVGQPIAYTPLTGEMMKFHIYTAEAIACLGHRVKKARLDKSKAISPRVLVIHGTEDRMIPYKNGERLAQMLGCALISFEKAGHLLNLEVEDELTQVYFHHLFP</sequence>
<keyword evidence="3" id="KW-1185">Reference proteome</keyword>
<dbReference type="EMBL" id="JARBJD010000051">
    <property type="protein sequence ID" value="KAK2956910.1"/>
    <property type="molecule type" value="Genomic_DNA"/>
</dbReference>